<evidence type="ECO:0000313" key="3">
    <source>
        <dbReference type="Proteomes" id="UP000199144"/>
    </source>
</evidence>
<evidence type="ECO:0000256" key="1">
    <source>
        <dbReference type="SAM" id="Phobius"/>
    </source>
</evidence>
<keyword evidence="3" id="KW-1185">Reference proteome</keyword>
<protein>
    <submittedName>
        <fullName evidence="2">Uncharacterized protein</fullName>
    </submittedName>
</protein>
<dbReference type="AlphaFoldDB" id="A0A1I4J191"/>
<keyword evidence="1" id="KW-0812">Transmembrane</keyword>
<accession>A0A1I4J191</accession>
<organism evidence="2 3">
    <name type="scientific">Shimia aestuarii</name>
    <dbReference type="NCBI Taxonomy" id="254406"/>
    <lineage>
        <taxon>Bacteria</taxon>
        <taxon>Pseudomonadati</taxon>
        <taxon>Pseudomonadota</taxon>
        <taxon>Alphaproteobacteria</taxon>
        <taxon>Rhodobacterales</taxon>
        <taxon>Roseobacteraceae</taxon>
    </lineage>
</organism>
<evidence type="ECO:0000313" key="2">
    <source>
        <dbReference type="EMBL" id="SFL60412.1"/>
    </source>
</evidence>
<keyword evidence="1" id="KW-0472">Membrane</keyword>
<dbReference type="EMBL" id="FOTQ01000001">
    <property type="protein sequence ID" value="SFL60412.1"/>
    <property type="molecule type" value="Genomic_DNA"/>
</dbReference>
<feature type="transmembrane region" description="Helical" evidence="1">
    <location>
        <begin position="31"/>
        <end position="49"/>
    </location>
</feature>
<proteinExistence type="predicted"/>
<feature type="transmembrane region" description="Helical" evidence="1">
    <location>
        <begin position="55"/>
        <end position="73"/>
    </location>
</feature>
<name>A0A1I4J191_9RHOB</name>
<keyword evidence="1" id="KW-1133">Transmembrane helix</keyword>
<reference evidence="2 3" key="1">
    <citation type="submission" date="2016-10" db="EMBL/GenBank/DDBJ databases">
        <authorList>
            <person name="de Groot N.N."/>
        </authorList>
    </citation>
    <scope>NUCLEOTIDE SEQUENCE [LARGE SCALE GENOMIC DNA]</scope>
    <source>
        <strain evidence="2 3">DSM 15283</strain>
    </source>
</reference>
<sequence length="76" mass="7822">MSLTETANTSAPAETHEAAHDEVISAAGLKAIYAVLLAVVAAWGSAIYAYGIPGLYMPAVAAVPVIWIILLVISRG</sequence>
<dbReference type="RefSeq" id="WP_093091120.1">
    <property type="nucleotide sequence ID" value="NZ_FOTQ01000001.1"/>
</dbReference>
<dbReference type="Proteomes" id="UP000199144">
    <property type="component" value="Unassembled WGS sequence"/>
</dbReference>
<gene>
    <name evidence="2" type="ORF">SAMN04488042_101830</name>
</gene>
<dbReference type="OrthoDB" id="8479738at2"/>